<evidence type="ECO:0000256" key="6">
    <source>
        <dbReference type="ARBA" id="ARBA00022792"/>
    </source>
</evidence>
<dbReference type="Proteomes" id="UP000224080">
    <property type="component" value="Unassembled WGS sequence"/>
</dbReference>
<evidence type="ECO:0000256" key="1">
    <source>
        <dbReference type="ARBA" id="ARBA00004225"/>
    </source>
</evidence>
<dbReference type="OrthoDB" id="3364892at2759"/>
<keyword evidence="9 10" id="KW-0472">Membrane</keyword>
<dbReference type="SUPFAM" id="SSF103506">
    <property type="entry name" value="Mitochondrial carrier"/>
    <property type="match status" value="1"/>
</dbReference>
<evidence type="ECO:0000313" key="14">
    <source>
        <dbReference type="Proteomes" id="UP000224080"/>
    </source>
</evidence>
<evidence type="ECO:0000256" key="9">
    <source>
        <dbReference type="ARBA" id="ARBA00023136"/>
    </source>
</evidence>
<evidence type="ECO:0000256" key="7">
    <source>
        <dbReference type="ARBA" id="ARBA00022989"/>
    </source>
</evidence>
<feature type="repeat" description="Solcar" evidence="10">
    <location>
        <begin position="164"/>
        <end position="251"/>
    </location>
</feature>
<dbReference type="InterPro" id="IPR050567">
    <property type="entry name" value="Mitochondrial_Carrier"/>
</dbReference>
<evidence type="ECO:0000256" key="11">
    <source>
        <dbReference type="RuleBase" id="RU000488"/>
    </source>
</evidence>
<comment type="similarity">
    <text evidence="2 11">Belongs to the mitochondrial carrier (TC 2.A.29) family.</text>
</comment>
<dbReference type="PANTHER" id="PTHR45624:SF26">
    <property type="entry name" value="CARRIER PROTEIN, PUTATIVE (AFU_ORTHOLOGUE AFUA_1G07710)-RELATED"/>
    <property type="match status" value="1"/>
</dbReference>
<feature type="region of interest" description="Disordered" evidence="12">
    <location>
        <begin position="1"/>
        <end position="36"/>
    </location>
</feature>
<dbReference type="Gene3D" id="1.50.40.10">
    <property type="entry name" value="Mitochondrial carrier domain"/>
    <property type="match status" value="1"/>
</dbReference>
<dbReference type="Pfam" id="PF00153">
    <property type="entry name" value="Mito_carr"/>
    <property type="match status" value="1"/>
</dbReference>
<keyword evidence="6" id="KW-0999">Mitochondrion inner membrane</keyword>
<protein>
    <recommendedName>
        <fullName evidence="15">Mitochondrial carrier protein</fullName>
    </recommendedName>
</protein>
<feature type="compositionally biased region" description="Polar residues" evidence="12">
    <location>
        <begin position="8"/>
        <end position="22"/>
    </location>
</feature>
<dbReference type="InterPro" id="IPR023395">
    <property type="entry name" value="MCP_dom_sf"/>
</dbReference>
<evidence type="ECO:0000256" key="4">
    <source>
        <dbReference type="ARBA" id="ARBA00022692"/>
    </source>
</evidence>
<evidence type="ECO:0000256" key="10">
    <source>
        <dbReference type="PROSITE-ProRule" id="PRU00282"/>
    </source>
</evidence>
<evidence type="ECO:0000256" key="8">
    <source>
        <dbReference type="ARBA" id="ARBA00023128"/>
    </source>
</evidence>
<gene>
    <name evidence="13" type="ORF">GX51_06728</name>
</gene>
<keyword evidence="4 10" id="KW-0812">Transmembrane</keyword>
<evidence type="ECO:0008006" key="15">
    <source>
        <dbReference type="Google" id="ProtNLM"/>
    </source>
</evidence>
<name>A0A2B7WQ21_9EURO</name>
<organism evidence="13 14">
    <name type="scientific">Blastomyces parvus</name>
    <dbReference type="NCBI Taxonomy" id="2060905"/>
    <lineage>
        <taxon>Eukaryota</taxon>
        <taxon>Fungi</taxon>
        <taxon>Dikarya</taxon>
        <taxon>Ascomycota</taxon>
        <taxon>Pezizomycotina</taxon>
        <taxon>Eurotiomycetes</taxon>
        <taxon>Eurotiomycetidae</taxon>
        <taxon>Onygenales</taxon>
        <taxon>Ajellomycetaceae</taxon>
        <taxon>Blastomyces</taxon>
    </lineage>
</organism>
<proteinExistence type="inferred from homology"/>
<keyword evidence="3 11" id="KW-0813">Transport</keyword>
<dbReference type="InterPro" id="IPR018108">
    <property type="entry name" value="MCP_transmembrane"/>
</dbReference>
<keyword evidence="14" id="KW-1185">Reference proteome</keyword>
<dbReference type="PANTHER" id="PTHR45624">
    <property type="entry name" value="MITOCHONDRIAL BASIC AMINO ACIDS TRANSPORTER-RELATED"/>
    <property type="match status" value="1"/>
</dbReference>
<evidence type="ECO:0000256" key="12">
    <source>
        <dbReference type="SAM" id="MobiDB-lite"/>
    </source>
</evidence>
<dbReference type="GO" id="GO:0031966">
    <property type="term" value="C:mitochondrial membrane"/>
    <property type="evidence" value="ECO:0007669"/>
    <property type="project" value="UniProtKB-SubCell"/>
</dbReference>
<accession>A0A2B7WQ21</accession>
<evidence type="ECO:0000313" key="13">
    <source>
        <dbReference type="EMBL" id="PGG98587.1"/>
    </source>
</evidence>
<keyword evidence="7" id="KW-1133">Transmembrane helix</keyword>
<keyword evidence="8" id="KW-0496">Mitochondrion</keyword>
<evidence type="ECO:0000256" key="5">
    <source>
        <dbReference type="ARBA" id="ARBA00022737"/>
    </source>
</evidence>
<dbReference type="STRING" id="2060905.A0A2B7WQ21"/>
<dbReference type="GO" id="GO:0022857">
    <property type="term" value="F:transmembrane transporter activity"/>
    <property type="evidence" value="ECO:0007669"/>
    <property type="project" value="TreeGrafter"/>
</dbReference>
<evidence type="ECO:0000256" key="2">
    <source>
        <dbReference type="ARBA" id="ARBA00006375"/>
    </source>
</evidence>
<comment type="caution">
    <text evidence="13">The sequence shown here is derived from an EMBL/GenBank/DDBJ whole genome shotgun (WGS) entry which is preliminary data.</text>
</comment>
<dbReference type="AlphaFoldDB" id="A0A2B7WQ21"/>
<dbReference type="PROSITE" id="PS50920">
    <property type="entry name" value="SOLCAR"/>
    <property type="match status" value="1"/>
</dbReference>
<comment type="subcellular location">
    <subcellularLocation>
        <location evidence="1">Mitochondrion membrane</location>
        <topology evidence="1">Multi-pass membrane protein</topology>
    </subcellularLocation>
</comment>
<keyword evidence="5" id="KW-0677">Repeat</keyword>
<dbReference type="EMBL" id="PDNC01000117">
    <property type="protein sequence ID" value="PGG98587.1"/>
    <property type="molecule type" value="Genomic_DNA"/>
</dbReference>
<sequence>MSIASVGPSDTNFDENPSTNLDSSDDAARRKPRTNAATGASAAGVRALSAQAVAFYFRAPAKAFFRTRVDYMALAKAINPRVAEGGWSLHTTTPGLLAHAVRKYGWRFLPDQVLPPLMANVVSNPLALFFCDRVGAVLYTSYLQILGGLHEPTLQATKRIYPPPAPSLTFTAGFAAGGIQSIIAAPLDALQVRFSTNDMIKGQYRNVWQYGKHKLHEIGIRGIFSGWGLSFLKDSFGSALFFGMFETIKSQGYYTFVRYYYGSLQPHRVEKLSGSTAGTSSGDIPTIRPHYALEPCFLMLAGLTASLMQQLVQHPLTLVQTVYYERLEHIDAMAKLDHSGRKMMKHHYEAYVELFKRCQRRALRGGGWRRWLFGGFFGNAVRQVPSTSAGLIIFELVRRKYGVDAEVVHIQQDGYDIILG</sequence>
<reference evidence="13 14" key="1">
    <citation type="submission" date="2017-10" db="EMBL/GenBank/DDBJ databases">
        <title>Comparative genomics in systemic dimorphic fungi from Ajellomycetaceae.</title>
        <authorList>
            <person name="Munoz J.F."/>
            <person name="Mcewen J.G."/>
            <person name="Clay O.K."/>
            <person name="Cuomo C.A."/>
        </authorList>
    </citation>
    <scope>NUCLEOTIDE SEQUENCE [LARGE SCALE GENOMIC DNA]</scope>
    <source>
        <strain evidence="13 14">UAMH130</strain>
    </source>
</reference>
<evidence type="ECO:0000256" key="3">
    <source>
        <dbReference type="ARBA" id="ARBA00022448"/>
    </source>
</evidence>